<keyword evidence="6" id="KW-0472">Membrane</keyword>
<dbReference type="GO" id="GO:0005905">
    <property type="term" value="C:clathrin-coated pit"/>
    <property type="evidence" value="ECO:0007669"/>
    <property type="project" value="UniProtKB-SubCell"/>
</dbReference>
<evidence type="ECO:0000256" key="1">
    <source>
        <dbReference type="ARBA" id="ARBA00004132"/>
    </source>
</evidence>
<dbReference type="SMART" id="SM00273">
    <property type="entry name" value="ENTH"/>
    <property type="match status" value="1"/>
</dbReference>
<dbReference type="STRING" id="79200.A0A164ZJK2"/>
<evidence type="ECO:0000256" key="6">
    <source>
        <dbReference type="ARBA" id="ARBA00023136"/>
    </source>
</evidence>
<dbReference type="GO" id="GO:0048268">
    <property type="term" value="P:clathrin coat assembly"/>
    <property type="evidence" value="ECO:0007669"/>
    <property type="project" value="InterPro"/>
</dbReference>
<dbReference type="InterPro" id="IPR048050">
    <property type="entry name" value="ANTH_N_plant"/>
</dbReference>
<dbReference type="GO" id="GO:0005545">
    <property type="term" value="F:1-phosphatidylinositol binding"/>
    <property type="evidence" value="ECO:0007669"/>
    <property type="project" value="InterPro"/>
</dbReference>
<accession>A0A164ZJK2</accession>
<proteinExistence type="predicted"/>
<dbReference type="PANTHER" id="PTHR22951:SF75">
    <property type="entry name" value="CLATHRIN COAT ASSEMBLY PROTEIN AP180"/>
    <property type="match status" value="1"/>
</dbReference>
<dbReference type="CDD" id="cd16987">
    <property type="entry name" value="ANTH_N_AP180_plant"/>
    <property type="match status" value="1"/>
</dbReference>
<dbReference type="GO" id="GO:0032050">
    <property type="term" value="F:clathrin heavy chain binding"/>
    <property type="evidence" value="ECO:0007669"/>
    <property type="project" value="TreeGrafter"/>
</dbReference>
<dbReference type="SUPFAM" id="SSF89009">
    <property type="entry name" value="GAT-like domain"/>
    <property type="match status" value="1"/>
</dbReference>
<keyword evidence="8" id="KW-0968">Cytoplasmic vesicle</keyword>
<gene>
    <name evidence="10" type="ORF">DCAR_019258</name>
</gene>
<keyword evidence="4" id="KW-0254">Endocytosis</keyword>
<dbReference type="GO" id="GO:0006900">
    <property type="term" value="P:vesicle budding from membrane"/>
    <property type="evidence" value="ECO:0007669"/>
    <property type="project" value="TreeGrafter"/>
</dbReference>
<dbReference type="FunFam" id="1.20.58.150:FF:000005">
    <property type="entry name" value="putative clathrin assembly protein At2g25430"/>
    <property type="match status" value="1"/>
</dbReference>
<dbReference type="PANTHER" id="PTHR22951">
    <property type="entry name" value="CLATHRIN ASSEMBLY PROTEIN"/>
    <property type="match status" value="1"/>
</dbReference>
<dbReference type="InterPro" id="IPR008942">
    <property type="entry name" value="ENTH_VHS"/>
</dbReference>
<dbReference type="GO" id="GO:0005546">
    <property type="term" value="F:phosphatidylinositol-4,5-bisphosphate binding"/>
    <property type="evidence" value="ECO:0007669"/>
    <property type="project" value="TreeGrafter"/>
</dbReference>
<evidence type="ECO:0000256" key="8">
    <source>
        <dbReference type="ARBA" id="ARBA00023329"/>
    </source>
</evidence>
<comment type="subcellular location">
    <subcellularLocation>
        <location evidence="1">Cytoplasmic vesicle</location>
        <location evidence="1">Clathrin-coated vesicle</location>
    </subcellularLocation>
    <subcellularLocation>
        <location evidence="2">Golgi apparatus</location>
    </subcellularLocation>
    <subcellularLocation>
        <location evidence="3">Membrane</location>
        <location evidence="3">Clathrin-coated pit</location>
    </subcellularLocation>
</comment>
<evidence type="ECO:0000256" key="2">
    <source>
        <dbReference type="ARBA" id="ARBA00004555"/>
    </source>
</evidence>
<evidence type="ECO:0000256" key="3">
    <source>
        <dbReference type="ARBA" id="ARBA00004600"/>
    </source>
</evidence>
<evidence type="ECO:0000256" key="5">
    <source>
        <dbReference type="ARBA" id="ARBA00023034"/>
    </source>
</evidence>
<reference evidence="10" key="1">
    <citation type="journal article" date="2016" name="Nat. Genet.">
        <title>A high-quality carrot genome assembly provides new insights into carotenoid accumulation and asterid genome evolution.</title>
        <authorList>
            <person name="Iorizzo M."/>
            <person name="Ellison S."/>
            <person name="Senalik D."/>
            <person name="Zeng P."/>
            <person name="Satapoomin P."/>
            <person name="Huang J."/>
            <person name="Bowman M."/>
            <person name="Iovene M."/>
            <person name="Sanseverino W."/>
            <person name="Cavagnaro P."/>
            <person name="Yildiz M."/>
            <person name="Macko-Podgorni A."/>
            <person name="Moranska E."/>
            <person name="Grzebelus E."/>
            <person name="Grzebelus D."/>
            <person name="Ashrafi H."/>
            <person name="Zheng Z."/>
            <person name="Cheng S."/>
            <person name="Spooner D."/>
            <person name="Van Deynze A."/>
            <person name="Simon P."/>
        </authorList>
    </citation>
    <scope>NUCLEOTIDE SEQUENCE [LARGE SCALE GENOMIC DNA]</scope>
    <source>
        <tissue evidence="10">Leaf</tissue>
    </source>
</reference>
<dbReference type="InterPro" id="IPR014712">
    <property type="entry name" value="ANTH_dom_sf"/>
</dbReference>
<evidence type="ECO:0000256" key="4">
    <source>
        <dbReference type="ARBA" id="ARBA00022583"/>
    </source>
</evidence>
<evidence type="ECO:0000259" key="9">
    <source>
        <dbReference type="PROSITE" id="PS50942"/>
    </source>
</evidence>
<dbReference type="InterPro" id="IPR013809">
    <property type="entry name" value="ENTH"/>
</dbReference>
<dbReference type="OMA" id="MINQITH"/>
<comment type="caution">
    <text evidence="10">The sequence shown here is derived from an EMBL/GenBank/DDBJ whole genome shotgun (WGS) entry which is preliminary data.</text>
</comment>
<keyword evidence="7" id="KW-0168">Coated pit</keyword>
<sequence>MPSTLTKAIGAVKDQTSISLAKVASSTSLEIAILKATTHDNVPVDERYVYEIVHLVSSHKMYARSCARAIGKRIGRTRNWIVALKSLLLVLRIFQDGDPYFPREVLHAMRRGAKILNLHSFRDDSNSRPWDYTTFVRMFALYLDERLNCFLTGKLQRRYTIKERDRNGRRGQQRRIEVVNEMKPPVLLDRITNWQRLLDRAIGTRPTGVASTNRLILISLYAVVEESFDLYRDISEKLALLLDGFFHLQYHLCVGAFEACVRASKQNEVLRQFYSYCLSLAPSSTSTYNPFLEEPGELAIVPSVAYPTAANAGSLGGFEPEFQTNKAFSAAPTFQATPAPTFQAATSTYSTQDSNENDPFSNQMFRGSISQQNLLSEQQLWLQQQNEIMAKHTA</sequence>
<dbReference type="Gramene" id="KZM96016">
    <property type="protein sequence ID" value="KZM96016"/>
    <property type="gene ID" value="DCAR_019258"/>
</dbReference>
<dbReference type="Gene3D" id="1.25.40.90">
    <property type="match status" value="1"/>
</dbReference>
<keyword evidence="5" id="KW-0333">Golgi apparatus</keyword>
<dbReference type="AlphaFoldDB" id="A0A164ZJK2"/>
<evidence type="ECO:0000256" key="7">
    <source>
        <dbReference type="ARBA" id="ARBA00023176"/>
    </source>
</evidence>
<dbReference type="FunFam" id="1.25.40.90:FF:000019">
    <property type="entry name" value="Clathrin coat assembly protein"/>
    <property type="match status" value="1"/>
</dbReference>
<evidence type="ECO:0000313" key="10">
    <source>
        <dbReference type="EMBL" id="KZM96016.1"/>
    </source>
</evidence>
<name>A0A164ZJK2_DAUCS</name>
<organism evidence="10">
    <name type="scientific">Daucus carota subsp. sativus</name>
    <name type="common">Carrot</name>
    <dbReference type="NCBI Taxonomy" id="79200"/>
    <lineage>
        <taxon>Eukaryota</taxon>
        <taxon>Viridiplantae</taxon>
        <taxon>Streptophyta</taxon>
        <taxon>Embryophyta</taxon>
        <taxon>Tracheophyta</taxon>
        <taxon>Spermatophyta</taxon>
        <taxon>Magnoliopsida</taxon>
        <taxon>eudicotyledons</taxon>
        <taxon>Gunneridae</taxon>
        <taxon>Pentapetalae</taxon>
        <taxon>asterids</taxon>
        <taxon>campanulids</taxon>
        <taxon>Apiales</taxon>
        <taxon>Apiaceae</taxon>
        <taxon>Apioideae</taxon>
        <taxon>Scandiceae</taxon>
        <taxon>Daucinae</taxon>
        <taxon>Daucus</taxon>
        <taxon>Daucus sect. Daucus</taxon>
    </lineage>
</organism>
<dbReference type="EMBL" id="LNRQ01000005">
    <property type="protein sequence ID" value="KZM96016.1"/>
    <property type="molecule type" value="Genomic_DNA"/>
</dbReference>
<feature type="domain" description="ENTH" evidence="9">
    <location>
        <begin position="21"/>
        <end position="157"/>
    </location>
</feature>
<dbReference type="PROSITE" id="PS50942">
    <property type="entry name" value="ENTH"/>
    <property type="match status" value="1"/>
</dbReference>
<dbReference type="GO" id="GO:0072583">
    <property type="term" value="P:clathrin-dependent endocytosis"/>
    <property type="evidence" value="ECO:0007669"/>
    <property type="project" value="InterPro"/>
</dbReference>
<protein>
    <recommendedName>
        <fullName evidence="9">ENTH domain-containing protein</fullName>
    </recommendedName>
</protein>
<dbReference type="Pfam" id="PF07651">
    <property type="entry name" value="ANTH"/>
    <property type="match status" value="1"/>
</dbReference>
<dbReference type="SUPFAM" id="SSF48464">
    <property type="entry name" value="ENTH/VHS domain"/>
    <property type="match status" value="1"/>
</dbReference>
<dbReference type="GO" id="GO:0005794">
    <property type="term" value="C:Golgi apparatus"/>
    <property type="evidence" value="ECO:0007669"/>
    <property type="project" value="UniProtKB-SubCell"/>
</dbReference>
<dbReference type="Gene3D" id="1.20.58.150">
    <property type="entry name" value="ANTH domain"/>
    <property type="match status" value="1"/>
</dbReference>
<dbReference type="GO" id="GO:0000149">
    <property type="term" value="F:SNARE binding"/>
    <property type="evidence" value="ECO:0007669"/>
    <property type="project" value="TreeGrafter"/>
</dbReference>
<dbReference type="GO" id="GO:0030136">
    <property type="term" value="C:clathrin-coated vesicle"/>
    <property type="evidence" value="ECO:0007669"/>
    <property type="project" value="UniProtKB-SubCell"/>
</dbReference>
<dbReference type="InterPro" id="IPR011417">
    <property type="entry name" value="ANTH_dom"/>
</dbReference>
<dbReference type="InterPro" id="IPR045192">
    <property type="entry name" value="AP180-like"/>
</dbReference>